<keyword evidence="5" id="KW-0472">Membrane</keyword>
<dbReference type="Pfam" id="PF07715">
    <property type="entry name" value="Plug"/>
    <property type="match status" value="1"/>
</dbReference>
<evidence type="ECO:0000256" key="1">
    <source>
        <dbReference type="ARBA" id="ARBA00004571"/>
    </source>
</evidence>
<evidence type="ECO:0000256" key="5">
    <source>
        <dbReference type="ARBA" id="ARBA00023136"/>
    </source>
</evidence>
<dbReference type="InterPro" id="IPR036942">
    <property type="entry name" value="Beta-barrel_TonB_sf"/>
</dbReference>
<name>A0A381YN05_9ZZZZ</name>
<evidence type="ECO:0008006" key="10">
    <source>
        <dbReference type="Google" id="ProtNLM"/>
    </source>
</evidence>
<accession>A0A381YN05</accession>
<sequence>VYFHYLVLFFIIALFSIPTAAAKDLMDPIIVTATKIKTKDTKATYASEIYNRKDIERSGAVSLYDFLNHNTSTAVMPSYGNTFNQLIDIRGFGLTDGFKNVAITVNGRRLNNIDSVPQKLSDLGINNIDRIEITKGSGSVVHGDGATGGSIQIYTRDTTETNLKGTVGNYGINTGSFTTGLSKDKFMLSASGSHYQQDGFSDKGPDGIKDRASSKNYSAKLRYFPTESSELFIEKDYAHVNVRYPNALTLSTFLADPDSNFKTTVGLTNYSFETSNTNNLSLGGSIELTPNLEVSLDYTHQDKVIVLSTHKQYHSNAVNSSLNFRRGHFEIITGVQTWQGKRRNTYGTATKTNTGVFVQTNYDAGDNLFSAGGRRENVSYSFDTKTGSDLLTAYDLGFNRTLNDNLSIFSNFNYAFLAPDVDRFFNYDGEFNGFISPTRTQTLNLGLNHVTSNNKLKATVFGMKLKKEQFYNPKTFVNTNIDKSHKYGLELQNTYNFNNALSTTFNYVYTQAIIDRIERFSELTCSDFCDGKFLPGVSDHNITLGINYKPTSKSRIVLAQNYRSEAYALDDFSNSFNQKNSAYTSTDVSYSYAHKTDVGKSLFNWWPSGPRQVEFIVKVENLFERTNGLWLYDNAIYPTKFTRNVSLETKLNF</sequence>
<dbReference type="Gene3D" id="2.40.170.20">
    <property type="entry name" value="TonB-dependent receptor, beta-barrel domain"/>
    <property type="match status" value="1"/>
</dbReference>
<reference evidence="9" key="1">
    <citation type="submission" date="2018-05" db="EMBL/GenBank/DDBJ databases">
        <authorList>
            <person name="Lanie J.A."/>
            <person name="Ng W.-L."/>
            <person name="Kazmierczak K.M."/>
            <person name="Andrzejewski T.M."/>
            <person name="Davidsen T.M."/>
            <person name="Wayne K.J."/>
            <person name="Tettelin H."/>
            <person name="Glass J.I."/>
            <person name="Rusch D."/>
            <person name="Podicherti R."/>
            <person name="Tsui H.-C.T."/>
            <person name="Winkler M.E."/>
        </authorList>
    </citation>
    <scope>NUCLEOTIDE SEQUENCE</scope>
</reference>
<dbReference type="InterPro" id="IPR039426">
    <property type="entry name" value="TonB-dep_rcpt-like"/>
</dbReference>
<evidence type="ECO:0000313" key="9">
    <source>
        <dbReference type="EMBL" id="SVA77982.1"/>
    </source>
</evidence>
<dbReference type="GO" id="GO:0009279">
    <property type="term" value="C:cell outer membrane"/>
    <property type="evidence" value="ECO:0007669"/>
    <property type="project" value="UniProtKB-SubCell"/>
</dbReference>
<dbReference type="InterPro" id="IPR037066">
    <property type="entry name" value="Plug_dom_sf"/>
</dbReference>
<gene>
    <name evidence="9" type="ORF">METZ01_LOCUS130836</name>
</gene>
<organism evidence="9">
    <name type="scientific">marine metagenome</name>
    <dbReference type="NCBI Taxonomy" id="408172"/>
    <lineage>
        <taxon>unclassified sequences</taxon>
        <taxon>metagenomes</taxon>
        <taxon>ecological metagenomes</taxon>
    </lineage>
</organism>
<protein>
    <recommendedName>
        <fullName evidence="10">TonB-dependent receptor plug domain-containing protein</fullName>
    </recommendedName>
</protein>
<dbReference type="SUPFAM" id="SSF56935">
    <property type="entry name" value="Porins"/>
    <property type="match status" value="1"/>
</dbReference>
<dbReference type="AlphaFoldDB" id="A0A381YN05"/>
<keyword evidence="4" id="KW-0798">TonB box</keyword>
<dbReference type="EMBL" id="UINC01018542">
    <property type="protein sequence ID" value="SVA77982.1"/>
    <property type="molecule type" value="Genomic_DNA"/>
</dbReference>
<dbReference type="PANTHER" id="PTHR30069">
    <property type="entry name" value="TONB-DEPENDENT OUTER MEMBRANE RECEPTOR"/>
    <property type="match status" value="1"/>
</dbReference>
<evidence type="ECO:0000259" key="8">
    <source>
        <dbReference type="Pfam" id="PF07715"/>
    </source>
</evidence>
<feature type="non-terminal residue" evidence="9">
    <location>
        <position position="1"/>
    </location>
</feature>
<dbReference type="PROSITE" id="PS52016">
    <property type="entry name" value="TONB_DEPENDENT_REC_3"/>
    <property type="match status" value="1"/>
</dbReference>
<evidence type="ECO:0000259" key="7">
    <source>
        <dbReference type="Pfam" id="PF00593"/>
    </source>
</evidence>
<comment type="subcellular location">
    <subcellularLocation>
        <location evidence="1">Cell outer membrane</location>
        <topology evidence="1">Multi-pass membrane protein</topology>
    </subcellularLocation>
</comment>
<proteinExistence type="predicted"/>
<keyword evidence="3" id="KW-0812">Transmembrane</keyword>
<feature type="domain" description="TonB-dependent receptor plug" evidence="8">
    <location>
        <begin position="42"/>
        <end position="149"/>
    </location>
</feature>
<dbReference type="Gene3D" id="2.170.130.10">
    <property type="entry name" value="TonB-dependent receptor, plug domain"/>
    <property type="match status" value="1"/>
</dbReference>
<evidence type="ECO:0000256" key="2">
    <source>
        <dbReference type="ARBA" id="ARBA00022448"/>
    </source>
</evidence>
<dbReference type="InterPro" id="IPR000531">
    <property type="entry name" value="Beta-barrel_TonB"/>
</dbReference>
<keyword evidence="6" id="KW-0998">Cell outer membrane</keyword>
<evidence type="ECO:0000256" key="6">
    <source>
        <dbReference type="ARBA" id="ARBA00023237"/>
    </source>
</evidence>
<dbReference type="PANTHER" id="PTHR30069:SF27">
    <property type="entry name" value="BLL4766 PROTEIN"/>
    <property type="match status" value="1"/>
</dbReference>
<evidence type="ECO:0000256" key="4">
    <source>
        <dbReference type="ARBA" id="ARBA00023077"/>
    </source>
</evidence>
<dbReference type="GO" id="GO:0044718">
    <property type="term" value="P:siderophore transmembrane transport"/>
    <property type="evidence" value="ECO:0007669"/>
    <property type="project" value="TreeGrafter"/>
</dbReference>
<dbReference type="Pfam" id="PF00593">
    <property type="entry name" value="TonB_dep_Rec_b-barrel"/>
    <property type="match status" value="1"/>
</dbReference>
<feature type="domain" description="TonB-dependent receptor-like beta-barrel" evidence="7">
    <location>
        <begin position="159"/>
        <end position="594"/>
    </location>
</feature>
<evidence type="ECO:0000256" key="3">
    <source>
        <dbReference type="ARBA" id="ARBA00022692"/>
    </source>
</evidence>
<dbReference type="GO" id="GO:0015344">
    <property type="term" value="F:siderophore uptake transmembrane transporter activity"/>
    <property type="evidence" value="ECO:0007669"/>
    <property type="project" value="TreeGrafter"/>
</dbReference>
<dbReference type="InterPro" id="IPR012910">
    <property type="entry name" value="Plug_dom"/>
</dbReference>
<keyword evidence="2" id="KW-0813">Transport</keyword>